<keyword evidence="4" id="KW-1185">Reference proteome</keyword>
<keyword evidence="2" id="KW-0472">Membrane</keyword>
<proteinExistence type="predicted"/>
<reference evidence="3 4" key="1">
    <citation type="submission" date="2021-07" db="EMBL/GenBank/DDBJ databases">
        <title>The Aristolochia fimbriata genome: insights into angiosperm evolution, floral development and chemical biosynthesis.</title>
        <authorList>
            <person name="Jiao Y."/>
        </authorList>
    </citation>
    <scope>NUCLEOTIDE SEQUENCE [LARGE SCALE GENOMIC DNA]</scope>
    <source>
        <strain evidence="3">IBCAS-2021</strain>
        <tissue evidence="3">Leaf</tissue>
    </source>
</reference>
<sequence length="180" mass="19270">MAEISKLGRDSAVSLSCELGFGASKTASKMASPDHQVVVKTTEGGDSFVLDMESLSSHVVGKDFNSLQRSLSRKGSQRGDRKLHQRETDDSPTKGALGGGVCTAEKVVVIPVGGTTGSEPVTNMESNRSRRYCNRRSSWIDPKRVLLLFATLSSMGTIILIYFTLSMGKINGDNAVAAQQ</sequence>
<feature type="transmembrane region" description="Helical" evidence="2">
    <location>
        <begin position="145"/>
        <end position="165"/>
    </location>
</feature>
<organism evidence="3 4">
    <name type="scientific">Aristolochia fimbriata</name>
    <name type="common">White veined hardy Dutchman's pipe vine</name>
    <dbReference type="NCBI Taxonomy" id="158543"/>
    <lineage>
        <taxon>Eukaryota</taxon>
        <taxon>Viridiplantae</taxon>
        <taxon>Streptophyta</taxon>
        <taxon>Embryophyta</taxon>
        <taxon>Tracheophyta</taxon>
        <taxon>Spermatophyta</taxon>
        <taxon>Magnoliopsida</taxon>
        <taxon>Magnoliidae</taxon>
        <taxon>Piperales</taxon>
        <taxon>Aristolochiaceae</taxon>
        <taxon>Aristolochia</taxon>
    </lineage>
</organism>
<evidence type="ECO:0008006" key="5">
    <source>
        <dbReference type="Google" id="ProtNLM"/>
    </source>
</evidence>
<keyword evidence="2" id="KW-1133">Transmembrane helix</keyword>
<evidence type="ECO:0000313" key="3">
    <source>
        <dbReference type="EMBL" id="KAG9454173.1"/>
    </source>
</evidence>
<accession>A0AAV7F3N0</accession>
<feature type="compositionally biased region" description="Basic and acidic residues" evidence="1">
    <location>
        <begin position="77"/>
        <end position="92"/>
    </location>
</feature>
<gene>
    <name evidence="3" type="ORF">H6P81_007077</name>
</gene>
<dbReference type="EMBL" id="JAINDJ010000003">
    <property type="protein sequence ID" value="KAG9454173.1"/>
    <property type="molecule type" value="Genomic_DNA"/>
</dbReference>
<dbReference type="PANTHER" id="PTHR34064:SF4">
    <property type="entry name" value="PROTEIN, PUTATIVE-RELATED"/>
    <property type="match status" value="1"/>
</dbReference>
<dbReference type="Proteomes" id="UP000825729">
    <property type="component" value="Unassembled WGS sequence"/>
</dbReference>
<feature type="region of interest" description="Disordered" evidence="1">
    <location>
        <begin position="70"/>
        <end position="97"/>
    </location>
</feature>
<keyword evidence="2" id="KW-0812">Transmembrane</keyword>
<dbReference type="AlphaFoldDB" id="A0AAV7F3N0"/>
<comment type="caution">
    <text evidence="3">The sequence shown here is derived from an EMBL/GenBank/DDBJ whole genome shotgun (WGS) entry which is preliminary data.</text>
</comment>
<evidence type="ECO:0000256" key="2">
    <source>
        <dbReference type="SAM" id="Phobius"/>
    </source>
</evidence>
<name>A0AAV7F3N0_ARIFI</name>
<evidence type="ECO:0000313" key="4">
    <source>
        <dbReference type="Proteomes" id="UP000825729"/>
    </source>
</evidence>
<dbReference type="PANTHER" id="PTHR34064">
    <property type="entry name" value="OS04G0672300 PROTEIN"/>
    <property type="match status" value="1"/>
</dbReference>
<protein>
    <recommendedName>
        <fullName evidence="5">Transmembrane protein</fullName>
    </recommendedName>
</protein>
<evidence type="ECO:0000256" key="1">
    <source>
        <dbReference type="SAM" id="MobiDB-lite"/>
    </source>
</evidence>